<dbReference type="GO" id="GO:0005525">
    <property type="term" value="F:GTP binding"/>
    <property type="evidence" value="ECO:0007669"/>
    <property type="project" value="UniProtKB-KW"/>
</dbReference>
<keyword evidence="2" id="KW-0547">Nucleotide-binding</keyword>
<dbReference type="FunFam" id="3.40.50.300:FF:000022">
    <property type="entry name" value="Signal recognition particle 54 kDa subunit"/>
    <property type="match status" value="1"/>
</dbReference>
<sequence length="476" mass="51445">MFDSLSDKLGAVLGDLRGRGRLDDEAISGAMREVRLALLEADVNLEVVRGFVERVRERALGAEVLKSLTPGQQVVKIVHDELTDLMGSESAGLKRTGFSVILLAGLQGSGKTTTAGKLARALKAEGRTVALIPADLQRPAAIDQLEQLGASIDVPVYRTDTKDPVRAATEGRERAKADGCDTVIVDTAGRLQIDEELMGELVRVRDAVRPTDIVLVLDAMLGQEAVNVAKAFQERVDFDGVILTKLDGDARGGAALSVRSITGKPIFYASTGEKLDALEVFHPDRMASRILGMGDVLTLIERAEQAASEDEQAQMEERLRKGQFTFDDFLSAQRMLRRMGPLQGILKMLPGVGSQLADADIDENKMKRVEAMVLSMTPRERSMPHTIDGKRRQRIARGSGVSVQDVNQLLEGRKVMEKMMKQVGKGKMPSLPGMPKMPGGGMPGMPGMPPQQTVAPRSTAPGAAGRKHGKKKSGRR</sequence>
<organism evidence="11">
    <name type="scientific">freshwater metagenome</name>
    <dbReference type="NCBI Taxonomy" id="449393"/>
    <lineage>
        <taxon>unclassified sequences</taxon>
        <taxon>metagenomes</taxon>
        <taxon>ecological metagenomes</taxon>
    </lineage>
</organism>
<name>A0A6J6NZG9_9ZZZZ</name>
<comment type="similarity">
    <text evidence="1">Belongs to the GTP-binding SRP family. SRP54 subfamily.</text>
</comment>
<protein>
    <recommendedName>
        <fullName evidence="8">signal-recognition-particle GTPase</fullName>
        <ecNumber evidence="8">3.6.5.4</ecNumber>
    </recommendedName>
</protein>
<dbReference type="InterPro" id="IPR004780">
    <property type="entry name" value="SRP"/>
</dbReference>
<dbReference type="GO" id="GO:0005786">
    <property type="term" value="C:signal recognition particle, endoplasmic reticulum targeting"/>
    <property type="evidence" value="ECO:0007669"/>
    <property type="project" value="UniProtKB-KW"/>
</dbReference>
<dbReference type="InterPro" id="IPR004125">
    <property type="entry name" value="Signal_recog_particle_SRP54_M"/>
</dbReference>
<dbReference type="InterPro" id="IPR000897">
    <property type="entry name" value="SRP54_GTPase_dom"/>
</dbReference>
<dbReference type="SUPFAM" id="SSF52540">
    <property type="entry name" value="P-loop containing nucleoside triphosphate hydrolases"/>
    <property type="match status" value="1"/>
</dbReference>
<keyword evidence="7" id="KW-0687">Ribonucleoprotein</keyword>
<dbReference type="GO" id="GO:0006614">
    <property type="term" value="P:SRP-dependent cotranslational protein targeting to membrane"/>
    <property type="evidence" value="ECO:0007669"/>
    <property type="project" value="InterPro"/>
</dbReference>
<evidence type="ECO:0000256" key="6">
    <source>
        <dbReference type="ARBA" id="ARBA00023135"/>
    </source>
</evidence>
<evidence type="ECO:0000256" key="3">
    <source>
        <dbReference type="ARBA" id="ARBA00022801"/>
    </source>
</evidence>
<evidence type="ECO:0000256" key="8">
    <source>
        <dbReference type="ARBA" id="ARBA00035672"/>
    </source>
</evidence>
<dbReference type="PANTHER" id="PTHR11564">
    <property type="entry name" value="SIGNAL RECOGNITION PARTICLE 54K PROTEIN SRP54"/>
    <property type="match status" value="1"/>
</dbReference>
<dbReference type="GO" id="GO:0008312">
    <property type="term" value="F:7S RNA binding"/>
    <property type="evidence" value="ECO:0007669"/>
    <property type="project" value="InterPro"/>
</dbReference>
<reference evidence="11" key="1">
    <citation type="submission" date="2020-05" db="EMBL/GenBank/DDBJ databases">
        <authorList>
            <person name="Chiriac C."/>
            <person name="Salcher M."/>
            <person name="Ghai R."/>
            <person name="Kavagutti S V."/>
        </authorList>
    </citation>
    <scope>NUCLEOTIDE SEQUENCE</scope>
</reference>
<dbReference type="SUPFAM" id="SSF47446">
    <property type="entry name" value="Signal peptide-binding domain"/>
    <property type="match status" value="1"/>
</dbReference>
<gene>
    <name evidence="11" type="ORF">UFOPK2399_00739</name>
</gene>
<keyword evidence="5" id="KW-0342">GTP-binding</keyword>
<dbReference type="PANTHER" id="PTHR11564:SF5">
    <property type="entry name" value="SIGNAL RECOGNITION PARTICLE SUBUNIT SRP54"/>
    <property type="match status" value="1"/>
</dbReference>
<evidence type="ECO:0000256" key="2">
    <source>
        <dbReference type="ARBA" id="ARBA00022741"/>
    </source>
</evidence>
<dbReference type="Gene3D" id="1.10.260.30">
    <property type="entry name" value="Signal recognition particle, SRP54 subunit, M-domain"/>
    <property type="match status" value="1"/>
</dbReference>
<dbReference type="SMART" id="SM00962">
    <property type="entry name" value="SRP54"/>
    <property type="match status" value="1"/>
</dbReference>
<dbReference type="Gene3D" id="3.40.50.300">
    <property type="entry name" value="P-loop containing nucleotide triphosphate hydrolases"/>
    <property type="match status" value="1"/>
</dbReference>
<accession>A0A6J6NZG9</accession>
<dbReference type="AlphaFoldDB" id="A0A6J6NZG9"/>
<evidence type="ECO:0000256" key="1">
    <source>
        <dbReference type="ARBA" id="ARBA00005450"/>
    </source>
</evidence>
<dbReference type="HAMAP" id="MF_00306">
    <property type="entry name" value="SRP54"/>
    <property type="match status" value="1"/>
</dbReference>
<dbReference type="InterPro" id="IPR003593">
    <property type="entry name" value="AAA+_ATPase"/>
</dbReference>
<dbReference type="SMART" id="SM00963">
    <property type="entry name" value="SRP54_N"/>
    <property type="match status" value="1"/>
</dbReference>
<proteinExistence type="inferred from homology"/>
<feature type="compositionally biased region" description="Low complexity" evidence="9">
    <location>
        <begin position="425"/>
        <end position="437"/>
    </location>
</feature>
<dbReference type="InterPro" id="IPR036891">
    <property type="entry name" value="Signal_recog_part_SRP54_M_sf"/>
</dbReference>
<feature type="domain" description="SRP54-type proteins GTP-binding" evidence="10">
    <location>
        <begin position="265"/>
        <end position="278"/>
    </location>
</feature>
<feature type="compositionally biased region" description="Basic residues" evidence="9">
    <location>
        <begin position="465"/>
        <end position="476"/>
    </location>
</feature>
<dbReference type="NCBIfam" id="TIGR00959">
    <property type="entry name" value="ffh"/>
    <property type="match status" value="1"/>
</dbReference>
<dbReference type="GO" id="GO:0003924">
    <property type="term" value="F:GTPase activity"/>
    <property type="evidence" value="ECO:0007669"/>
    <property type="project" value="InterPro"/>
</dbReference>
<feature type="region of interest" description="Disordered" evidence="9">
    <location>
        <begin position="423"/>
        <end position="476"/>
    </location>
</feature>
<evidence type="ECO:0000313" key="11">
    <source>
        <dbReference type="EMBL" id="CAB4691342.1"/>
    </source>
</evidence>
<keyword evidence="6" id="KW-0733">Signal recognition particle</keyword>
<evidence type="ECO:0000256" key="9">
    <source>
        <dbReference type="SAM" id="MobiDB-lite"/>
    </source>
</evidence>
<evidence type="ECO:0000259" key="10">
    <source>
        <dbReference type="PROSITE" id="PS00300"/>
    </source>
</evidence>
<dbReference type="Pfam" id="PF02881">
    <property type="entry name" value="SRP54_N"/>
    <property type="match status" value="1"/>
</dbReference>
<dbReference type="EMBL" id="CAEZXP010000001">
    <property type="protein sequence ID" value="CAB4691342.1"/>
    <property type="molecule type" value="Genomic_DNA"/>
</dbReference>
<evidence type="ECO:0000256" key="5">
    <source>
        <dbReference type="ARBA" id="ARBA00023134"/>
    </source>
</evidence>
<evidence type="ECO:0000256" key="4">
    <source>
        <dbReference type="ARBA" id="ARBA00022884"/>
    </source>
</evidence>
<dbReference type="InterPro" id="IPR027417">
    <property type="entry name" value="P-loop_NTPase"/>
</dbReference>
<dbReference type="InterPro" id="IPR042101">
    <property type="entry name" value="SRP54_N_sf"/>
</dbReference>
<dbReference type="InterPro" id="IPR022941">
    <property type="entry name" value="SRP54"/>
</dbReference>
<dbReference type="InterPro" id="IPR013822">
    <property type="entry name" value="Signal_recog_particl_SRP54_hlx"/>
</dbReference>
<dbReference type="EC" id="3.6.5.4" evidence="8"/>
<dbReference type="Pfam" id="PF00448">
    <property type="entry name" value="SRP54"/>
    <property type="match status" value="1"/>
</dbReference>
<keyword evidence="3" id="KW-0378">Hydrolase</keyword>
<evidence type="ECO:0000256" key="7">
    <source>
        <dbReference type="ARBA" id="ARBA00023274"/>
    </source>
</evidence>
<dbReference type="SMART" id="SM00382">
    <property type="entry name" value="AAA"/>
    <property type="match status" value="1"/>
</dbReference>
<dbReference type="CDD" id="cd18539">
    <property type="entry name" value="SRP_G"/>
    <property type="match status" value="1"/>
</dbReference>
<dbReference type="PROSITE" id="PS00300">
    <property type="entry name" value="SRP54"/>
    <property type="match status" value="1"/>
</dbReference>
<keyword evidence="4" id="KW-0694">RNA-binding</keyword>
<dbReference type="Pfam" id="PF02978">
    <property type="entry name" value="SRP_SPB"/>
    <property type="match status" value="1"/>
</dbReference>
<dbReference type="Gene3D" id="1.20.120.140">
    <property type="entry name" value="Signal recognition particle SRP54, nucleotide-binding domain"/>
    <property type="match status" value="1"/>
</dbReference>